<feature type="transmembrane region" description="Helical" evidence="1">
    <location>
        <begin position="235"/>
        <end position="254"/>
    </location>
</feature>
<feature type="transmembrane region" description="Helical" evidence="1">
    <location>
        <begin position="20"/>
        <end position="45"/>
    </location>
</feature>
<feature type="transmembrane region" description="Helical" evidence="1">
    <location>
        <begin position="168"/>
        <end position="187"/>
    </location>
</feature>
<gene>
    <name evidence="2" type="ORF">SAMN05216354_1696</name>
</gene>
<accession>A0A1H5V3N8</accession>
<reference evidence="2 3" key="1">
    <citation type="submission" date="2016-10" db="EMBL/GenBank/DDBJ databases">
        <authorList>
            <person name="de Groot N.N."/>
        </authorList>
    </citation>
    <scope>NUCLEOTIDE SEQUENCE [LARGE SCALE GENOMIC DNA]</scope>
    <source>
        <strain evidence="2 3">AR32</strain>
    </source>
</reference>
<name>A0A1H5V3N8_XYLRU</name>
<dbReference type="Proteomes" id="UP000236735">
    <property type="component" value="Unassembled WGS sequence"/>
</dbReference>
<feature type="transmembrane region" description="Helical" evidence="1">
    <location>
        <begin position="57"/>
        <end position="78"/>
    </location>
</feature>
<evidence type="ECO:0000313" key="3">
    <source>
        <dbReference type="Proteomes" id="UP000236735"/>
    </source>
</evidence>
<keyword evidence="1" id="KW-0812">Transmembrane</keyword>
<feature type="transmembrane region" description="Helical" evidence="1">
    <location>
        <begin position="193"/>
        <end position="214"/>
    </location>
</feature>
<dbReference type="EMBL" id="FNUV01000004">
    <property type="protein sequence ID" value="SEF81351.1"/>
    <property type="molecule type" value="Genomic_DNA"/>
</dbReference>
<feature type="transmembrane region" description="Helical" evidence="1">
    <location>
        <begin position="101"/>
        <end position="122"/>
    </location>
</feature>
<dbReference type="AlphaFoldDB" id="A0A1H5V3N8"/>
<organism evidence="2 3">
    <name type="scientific">Xylanibacter ruminicola</name>
    <name type="common">Prevotella ruminicola</name>
    <dbReference type="NCBI Taxonomy" id="839"/>
    <lineage>
        <taxon>Bacteria</taxon>
        <taxon>Pseudomonadati</taxon>
        <taxon>Bacteroidota</taxon>
        <taxon>Bacteroidia</taxon>
        <taxon>Bacteroidales</taxon>
        <taxon>Prevotellaceae</taxon>
        <taxon>Xylanibacter</taxon>
    </lineage>
</organism>
<evidence type="ECO:0000313" key="2">
    <source>
        <dbReference type="EMBL" id="SEF81351.1"/>
    </source>
</evidence>
<protein>
    <submittedName>
        <fullName evidence="2">Uncharacterized protein</fullName>
    </submittedName>
</protein>
<proteinExistence type="predicted"/>
<keyword evidence="1" id="KW-1133">Transmembrane helix</keyword>
<dbReference type="RefSeq" id="WP_103915669.1">
    <property type="nucleotide sequence ID" value="NZ_FNUV01000004.1"/>
</dbReference>
<keyword evidence="1" id="KW-0472">Membrane</keyword>
<evidence type="ECO:0000256" key="1">
    <source>
        <dbReference type="SAM" id="Phobius"/>
    </source>
</evidence>
<sequence>MNNFNICRFGKTFHWYLSVIFYPWLMWTIGYALVTFFGEWLFWYFHKGQSSEYIIDSIAGFFAVFIVIGLAVGVSQIFSDINKNARREAFLMLPASNIEKYLSAVIFVTVIWTFCTFLSFAVGDTARMIFRSLTYGEEWVSGIPELLDHMTPRFNDTSSFSYNMMERTLLAVIILWVHSAYVLGGTLLRKYSFILTSMVIILVVALFGRVLMYFEISIFQTKWEDNVCIDASVGAMAYVLVVVLPLLACFNYWASYHIFKGFQLITNKWTNYDFFKR</sequence>